<evidence type="ECO:0000313" key="3">
    <source>
        <dbReference type="Proteomes" id="UP000006048"/>
    </source>
</evidence>
<dbReference type="HOGENOM" id="CLU_100275_4_0_12"/>
<dbReference type="KEGG" id="tpx:Turpa_2181"/>
<accession>I4B6B9</accession>
<dbReference type="InterPro" id="IPR036102">
    <property type="entry name" value="OsmC/Ohrsf"/>
</dbReference>
<dbReference type="AlphaFoldDB" id="I4B6B9"/>
<dbReference type="EMBL" id="CP002959">
    <property type="protein sequence ID" value="AFM12826.1"/>
    <property type="molecule type" value="Genomic_DNA"/>
</dbReference>
<dbReference type="Proteomes" id="UP000006048">
    <property type="component" value="Chromosome"/>
</dbReference>
<gene>
    <name evidence="2" type="ordered locus">Turpa_2181</name>
</gene>
<proteinExistence type="predicted"/>
<dbReference type="RefSeq" id="WP_014803332.1">
    <property type="nucleotide sequence ID" value="NC_018020.1"/>
</dbReference>
<dbReference type="Gene3D" id="3.30.300.20">
    <property type="match status" value="1"/>
</dbReference>
<keyword evidence="3" id="KW-1185">Reference proteome</keyword>
<evidence type="ECO:0000256" key="1">
    <source>
        <dbReference type="SAM" id="MobiDB-lite"/>
    </source>
</evidence>
<dbReference type="InterPro" id="IPR015946">
    <property type="entry name" value="KH_dom-like_a/b"/>
</dbReference>
<dbReference type="InterPro" id="IPR003718">
    <property type="entry name" value="OsmC/Ohr_fam"/>
</dbReference>
<organism evidence="2 3">
    <name type="scientific">Turneriella parva (strain ATCC BAA-1111 / DSM 21527 / NCTC 11395 / H)</name>
    <name type="common">Leptospira parva</name>
    <dbReference type="NCBI Taxonomy" id="869212"/>
    <lineage>
        <taxon>Bacteria</taxon>
        <taxon>Pseudomonadati</taxon>
        <taxon>Spirochaetota</taxon>
        <taxon>Spirochaetia</taxon>
        <taxon>Leptospirales</taxon>
        <taxon>Leptospiraceae</taxon>
        <taxon>Turneriella</taxon>
    </lineage>
</organism>
<name>I4B6B9_TURPD</name>
<dbReference type="PANTHER" id="PTHR39624:SF2">
    <property type="entry name" value="OSMC-LIKE PROTEIN"/>
    <property type="match status" value="1"/>
</dbReference>
<dbReference type="SUPFAM" id="SSF82784">
    <property type="entry name" value="OsmC-like"/>
    <property type="match status" value="1"/>
</dbReference>
<reference evidence="2 3" key="1">
    <citation type="submission" date="2012-06" db="EMBL/GenBank/DDBJ databases">
        <title>The complete chromosome of genome of Turneriella parva DSM 21527.</title>
        <authorList>
            <consortium name="US DOE Joint Genome Institute (JGI-PGF)"/>
            <person name="Lucas S."/>
            <person name="Han J."/>
            <person name="Lapidus A."/>
            <person name="Bruce D."/>
            <person name="Goodwin L."/>
            <person name="Pitluck S."/>
            <person name="Peters L."/>
            <person name="Kyrpides N."/>
            <person name="Mavromatis K."/>
            <person name="Ivanova N."/>
            <person name="Mikhailova N."/>
            <person name="Chertkov O."/>
            <person name="Detter J.C."/>
            <person name="Tapia R."/>
            <person name="Han C."/>
            <person name="Land M."/>
            <person name="Hauser L."/>
            <person name="Markowitz V."/>
            <person name="Cheng J.-F."/>
            <person name="Hugenholtz P."/>
            <person name="Woyke T."/>
            <person name="Wu D."/>
            <person name="Gronow S."/>
            <person name="Wellnitz S."/>
            <person name="Brambilla E."/>
            <person name="Klenk H.-P."/>
            <person name="Eisen J.A."/>
        </authorList>
    </citation>
    <scope>NUCLEOTIDE SEQUENCE [LARGE SCALE GENOMIC DNA]</scope>
    <source>
        <strain evidence="3">ATCC BAA-1111 / DSM 21527 / NCTC 11395 / H</strain>
    </source>
</reference>
<evidence type="ECO:0000313" key="2">
    <source>
        <dbReference type="EMBL" id="AFM12826.1"/>
    </source>
</evidence>
<sequence length="129" mass="14267">MSDQVAVKSKSHAEKYRVEINARTHKIQADEPNDKGGADTAGTPYELLSAALAACTSITVRMYAERKGWQTGQIGVDIDFETEKSVTKFKRRLSFENALPEEQRERLLAVANACPVHKVLTGTIAIETF</sequence>
<dbReference type="Pfam" id="PF02566">
    <property type="entry name" value="OsmC"/>
    <property type="match status" value="1"/>
</dbReference>
<protein>
    <submittedName>
        <fullName evidence="2">OsmC family protein</fullName>
    </submittedName>
</protein>
<feature type="region of interest" description="Disordered" evidence="1">
    <location>
        <begin position="22"/>
        <end position="41"/>
    </location>
</feature>
<dbReference type="OrthoDB" id="1433018at2"/>
<dbReference type="PANTHER" id="PTHR39624">
    <property type="entry name" value="PROTEIN INVOLVED IN RIMO-MEDIATED BETA-METHYLTHIOLATION OF RIBOSOMAL PROTEIN S12 YCAO"/>
    <property type="match status" value="1"/>
</dbReference>
<dbReference type="STRING" id="869212.Turpa_2181"/>
<feature type="compositionally biased region" description="Basic and acidic residues" evidence="1">
    <location>
        <begin position="22"/>
        <end position="37"/>
    </location>
</feature>